<evidence type="ECO:0008006" key="2">
    <source>
        <dbReference type="Google" id="ProtNLM"/>
    </source>
</evidence>
<dbReference type="EMBL" id="LNQE01000204">
    <property type="protein sequence ID" value="KUG28580.1"/>
    <property type="molecule type" value="Genomic_DNA"/>
</dbReference>
<sequence>MPRLKCFGLAFMAVAVLTGAWTAAAQAGPPPRVMVVQSYDPEYVWCREINTGIRDALAPAGADIETLYLDAKRRPDPAAIQTAAKEALARIQAVAPLVVITVDDAAQASLAVPFLKGRPSPQVVFCGVNAPPETYGFPASNVTGVRERYHFREGFALIKKIVPQAQTAVFLGEDSESTRFVIDDLHHNAPYALEIVGAKACRTFQDWQREVAFYRPLADVFSFGPYNALVDERTGQVAPPAEVMAWTLSAIDKPTLGFADIAKEHGMLCGILESGREQGRLAGEMARHILETGEPAGSLPVRVNVEGVVLINLKTAEGLGLRIPYPLIEAAGVVLR</sequence>
<dbReference type="InterPro" id="IPR007487">
    <property type="entry name" value="ABC_transpt-TYRBP-like"/>
</dbReference>
<dbReference type="PANTHER" id="PTHR35271:SF1">
    <property type="entry name" value="ABC TRANSPORTER, SUBSTRATE-BINDING LIPOPROTEIN"/>
    <property type="match status" value="1"/>
</dbReference>
<protein>
    <recommendedName>
        <fullName evidence="2">Abc transporter substrate-binding protein</fullName>
    </recommendedName>
</protein>
<gene>
    <name evidence="1" type="ORF">ASZ90_001542</name>
</gene>
<organism evidence="1">
    <name type="scientific">hydrocarbon metagenome</name>
    <dbReference type="NCBI Taxonomy" id="938273"/>
    <lineage>
        <taxon>unclassified sequences</taxon>
        <taxon>metagenomes</taxon>
        <taxon>ecological metagenomes</taxon>
    </lineage>
</organism>
<reference evidence="1" key="1">
    <citation type="journal article" date="2015" name="Proc. Natl. Acad. Sci. U.S.A.">
        <title>Networks of energetic and metabolic interactions define dynamics in microbial communities.</title>
        <authorList>
            <person name="Embree M."/>
            <person name="Liu J.K."/>
            <person name="Al-Bassam M.M."/>
            <person name="Zengler K."/>
        </authorList>
    </citation>
    <scope>NUCLEOTIDE SEQUENCE</scope>
</reference>
<dbReference type="PANTHER" id="PTHR35271">
    <property type="entry name" value="ABC TRANSPORTER, SUBSTRATE-BINDING LIPOPROTEIN-RELATED"/>
    <property type="match status" value="1"/>
</dbReference>
<evidence type="ECO:0000313" key="1">
    <source>
        <dbReference type="EMBL" id="KUG28580.1"/>
    </source>
</evidence>
<accession>A0A0W8G612</accession>
<proteinExistence type="predicted"/>
<name>A0A0W8G612_9ZZZZ</name>
<dbReference type="Gene3D" id="3.40.50.2300">
    <property type="match status" value="2"/>
</dbReference>
<comment type="caution">
    <text evidence="1">The sequence shown here is derived from an EMBL/GenBank/DDBJ whole genome shotgun (WGS) entry which is preliminary data.</text>
</comment>
<dbReference type="AlphaFoldDB" id="A0A0W8G612"/>